<keyword evidence="7" id="KW-1185">Reference proteome</keyword>
<dbReference type="GO" id="GO:0004867">
    <property type="term" value="F:serine-type endopeptidase inhibitor activity"/>
    <property type="evidence" value="ECO:0007669"/>
    <property type="project" value="InterPro"/>
</dbReference>
<dbReference type="PANTHER" id="PTHR21179">
    <property type="entry name" value="SERINE-TYPE ENDOPEPTIDASE INHIBITOR"/>
    <property type="match status" value="1"/>
</dbReference>
<comment type="subcellular location">
    <subcellularLocation>
        <location evidence="1">Secreted</location>
    </subcellularLocation>
</comment>
<dbReference type="InterPro" id="IPR036058">
    <property type="entry name" value="Kazal_dom_sf"/>
</dbReference>
<dbReference type="InterPro" id="IPR002350">
    <property type="entry name" value="Kazal_dom"/>
</dbReference>
<evidence type="ECO:0000313" key="7">
    <source>
        <dbReference type="Proteomes" id="UP000324832"/>
    </source>
</evidence>
<keyword evidence="3" id="KW-1015">Disulfide bond</keyword>
<dbReference type="GO" id="GO:0005576">
    <property type="term" value="C:extracellular region"/>
    <property type="evidence" value="ECO:0007669"/>
    <property type="project" value="UniProtKB-SubCell"/>
</dbReference>
<accession>A0A5E4PUQ5</accession>
<dbReference type="AlphaFoldDB" id="A0A5E4PUQ5"/>
<evidence type="ECO:0000259" key="5">
    <source>
        <dbReference type="PROSITE" id="PS51465"/>
    </source>
</evidence>
<feature type="chain" id="PRO_5022756869" description="Kazal-like domain-containing protein" evidence="4">
    <location>
        <begin position="21"/>
        <end position="140"/>
    </location>
</feature>
<dbReference type="Pfam" id="PF00050">
    <property type="entry name" value="Kazal_1"/>
    <property type="match status" value="1"/>
</dbReference>
<feature type="domain" description="Kazal-like" evidence="5">
    <location>
        <begin position="52"/>
        <end position="88"/>
    </location>
</feature>
<reference evidence="6 7" key="1">
    <citation type="submission" date="2017-07" db="EMBL/GenBank/DDBJ databases">
        <authorList>
            <person name="Talla V."/>
            <person name="Backstrom N."/>
        </authorList>
    </citation>
    <scope>NUCLEOTIDE SEQUENCE [LARGE SCALE GENOMIC DNA]</scope>
</reference>
<organism evidence="6 7">
    <name type="scientific">Leptidea sinapis</name>
    <dbReference type="NCBI Taxonomy" id="189913"/>
    <lineage>
        <taxon>Eukaryota</taxon>
        <taxon>Metazoa</taxon>
        <taxon>Ecdysozoa</taxon>
        <taxon>Arthropoda</taxon>
        <taxon>Hexapoda</taxon>
        <taxon>Insecta</taxon>
        <taxon>Pterygota</taxon>
        <taxon>Neoptera</taxon>
        <taxon>Endopterygota</taxon>
        <taxon>Lepidoptera</taxon>
        <taxon>Glossata</taxon>
        <taxon>Ditrysia</taxon>
        <taxon>Papilionoidea</taxon>
        <taxon>Pieridae</taxon>
        <taxon>Dismorphiinae</taxon>
        <taxon>Leptidea</taxon>
    </lineage>
</organism>
<feature type="domain" description="Kazal-like" evidence="5">
    <location>
        <begin position="93"/>
        <end position="140"/>
    </location>
</feature>
<gene>
    <name evidence="6" type="ORF">LSINAPIS_LOCUS1936</name>
</gene>
<evidence type="ECO:0000313" key="6">
    <source>
        <dbReference type="EMBL" id="VVC88602.1"/>
    </source>
</evidence>
<sequence>MDQLLTAFCYVLSFIILLLSHVGHEIFTNSNMLKTMKKEHYLFEKAFKISQYFPVCATNGQTYPNRCALNCDKLKANIDFEYNGVCGQKRDSRQVPGICVCTREGRPVCGTNGVTYGNPCMLNCARESNESLHILHPGQC</sequence>
<proteinExistence type="predicted"/>
<dbReference type="SUPFAM" id="SSF100895">
    <property type="entry name" value="Kazal-type serine protease inhibitors"/>
    <property type="match status" value="2"/>
</dbReference>
<keyword evidence="2" id="KW-0964">Secreted</keyword>
<dbReference type="Proteomes" id="UP000324832">
    <property type="component" value="Unassembled WGS sequence"/>
</dbReference>
<evidence type="ECO:0000256" key="3">
    <source>
        <dbReference type="ARBA" id="ARBA00023157"/>
    </source>
</evidence>
<name>A0A5E4PUQ5_9NEOP</name>
<dbReference type="EMBL" id="FZQP02000360">
    <property type="protein sequence ID" value="VVC88602.1"/>
    <property type="molecule type" value="Genomic_DNA"/>
</dbReference>
<feature type="signal peptide" evidence="4">
    <location>
        <begin position="1"/>
        <end position="20"/>
    </location>
</feature>
<dbReference type="CDD" id="cd00104">
    <property type="entry name" value="KAZAL_FS"/>
    <property type="match status" value="2"/>
</dbReference>
<protein>
    <recommendedName>
        <fullName evidence="5">Kazal-like domain-containing protein</fullName>
    </recommendedName>
</protein>
<dbReference type="Pfam" id="PF07648">
    <property type="entry name" value="Kazal_2"/>
    <property type="match status" value="1"/>
</dbReference>
<evidence type="ECO:0000256" key="1">
    <source>
        <dbReference type="ARBA" id="ARBA00004613"/>
    </source>
</evidence>
<dbReference type="PROSITE" id="PS00282">
    <property type="entry name" value="KAZAL_1"/>
    <property type="match status" value="1"/>
</dbReference>
<keyword evidence="4" id="KW-0732">Signal</keyword>
<dbReference type="PANTHER" id="PTHR21179:SF0">
    <property type="entry name" value="SERINE PROTEASE INHIBITOR KAZAL-TYPE 4"/>
    <property type="match status" value="1"/>
</dbReference>
<dbReference type="PROSITE" id="PS51465">
    <property type="entry name" value="KAZAL_2"/>
    <property type="match status" value="2"/>
</dbReference>
<evidence type="ECO:0000256" key="4">
    <source>
        <dbReference type="SAM" id="SignalP"/>
    </source>
</evidence>
<dbReference type="Gene3D" id="3.30.60.30">
    <property type="match status" value="2"/>
</dbReference>
<evidence type="ECO:0000256" key="2">
    <source>
        <dbReference type="ARBA" id="ARBA00022525"/>
    </source>
</evidence>
<dbReference type="SMART" id="SM00280">
    <property type="entry name" value="KAZAL"/>
    <property type="match status" value="2"/>
</dbReference>
<dbReference type="InterPro" id="IPR039932">
    <property type="entry name" value="Spink4-like"/>
</dbReference>